<protein>
    <recommendedName>
        <fullName evidence="4">Capsule biosynthesis protein</fullName>
    </recommendedName>
</protein>
<evidence type="ECO:0000313" key="3">
    <source>
        <dbReference type="Proteomes" id="UP000664914"/>
    </source>
</evidence>
<keyword evidence="1" id="KW-1133">Transmembrane helix</keyword>
<dbReference type="AlphaFoldDB" id="A0A975CZ00"/>
<keyword evidence="1" id="KW-0812">Transmembrane</keyword>
<evidence type="ECO:0000313" key="2">
    <source>
        <dbReference type="EMBL" id="QTH19907.1"/>
    </source>
</evidence>
<gene>
    <name evidence="2" type="ORF">HRJ34_16215</name>
</gene>
<sequence>MRSYFRPYSDIPTPISIVGDGPVRHLLTDHPASVGESYFEHMAHAGGFGLSMIAAGVACMVHAILPACFVSTGSNTIRRLHDRMVTHRRKQ</sequence>
<organism evidence="2 3">
    <name type="scientific">Rhizorhabdus wittichii</name>
    <dbReference type="NCBI Taxonomy" id="160791"/>
    <lineage>
        <taxon>Bacteria</taxon>
        <taxon>Pseudomonadati</taxon>
        <taxon>Pseudomonadota</taxon>
        <taxon>Alphaproteobacteria</taxon>
        <taxon>Sphingomonadales</taxon>
        <taxon>Sphingomonadaceae</taxon>
        <taxon>Rhizorhabdus</taxon>
    </lineage>
</organism>
<dbReference type="OMA" id="THNRGTH"/>
<dbReference type="Pfam" id="PF19883">
    <property type="entry name" value="DUF6356"/>
    <property type="match status" value="1"/>
</dbReference>
<proteinExistence type="predicted"/>
<reference evidence="2" key="2">
    <citation type="submission" date="2021-04" db="EMBL/GenBank/DDBJ databases">
        <title>Isolation and genomic analysis of the ibuprofen-degrading bacterium Sphingomonas strain MPO218.</title>
        <authorList>
            <person name="Aulestia M."/>
            <person name="Flores A."/>
            <person name="Mangas E.L."/>
            <person name="Perez-Pulido A.J."/>
            <person name="Santero E."/>
            <person name="Camacho E.M."/>
        </authorList>
    </citation>
    <scope>NUCLEOTIDE SEQUENCE</scope>
    <source>
        <strain evidence="2">MPO218</strain>
    </source>
</reference>
<feature type="transmembrane region" description="Helical" evidence="1">
    <location>
        <begin position="48"/>
        <end position="70"/>
    </location>
</feature>
<reference evidence="2" key="1">
    <citation type="submission" date="2020-07" db="EMBL/GenBank/DDBJ databases">
        <authorList>
            <person name="Camacho E."/>
        </authorList>
    </citation>
    <scope>NUCLEOTIDE SEQUENCE</scope>
    <source>
        <strain evidence="2">MPO218</strain>
    </source>
</reference>
<name>A0A975CZ00_9SPHN</name>
<dbReference type="Proteomes" id="UP000664914">
    <property type="component" value="Chromosome"/>
</dbReference>
<accession>A0A975CZ00</accession>
<dbReference type="InterPro" id="IPR045936">
    <property type="entry name" value="DUF6356"/>
</dbReference>
<dbReference type="EMBL" id="CP059319">
    <property type="protein sequence ID" value="QTH19907.1"/>
    <property type="molecule type" value="Genomic_DNA"/>
</dbReference>
<evidence type="ECO:0008006" key="4">
    <source>
        <dbReference type="Google" id="ProtNLM"/>
    </source>
</evidence>
<keyword evidence="1" id="KW-0472">Membrane</keyword>
<evidence type="ECO:0000256" key="1">
    <source>
        <dbReference type="SAM" id="Phobius"/>
    </source>
</evidence>